<gene>
    <name evidence="1" type="ORF">ACFSKK_11840</name>
</gene>
<sequence>MNEETRNKKANDQFLEQQLKNILKESSPFVITQKERKIINTISNETKINNKNNLTRTNAYLTFYRQHPEIHWAFLAHMVSRNGGYNMTDLKSPLLESFVESKQQTILFHFLERANALIFHDAYPQLLLYKKSKEDSTDYSHLLPSFHVSKFMIPIWKFFFTSQQPSLLTYALITNEQHYVEKHLMTLPFIKKTVLLSFMYLLQEKLGFTHVLFPFKRYRFLNKHSLAGLEVHDFSSIKTRIDTGKKLYSILFSKNWLSSFSQFATKHEHTASRHDYWPHIFTNNIMDDHKIYSPPLAKAWEDVPHTFPKYQDWYIDFSQIKNFNNPLNIEFQVITKNVKHDLKLIKALSTMKELLT</sequence>
<proteinExistence type="predicted"/>
<dbReference type="RefSeq" id="WP_247343824.1">
    <property type="nucleotide sequence ID" value="NZ_CP095550.1"/>
</dbReference>
<name>A0ABW5C0I5_9BACI</name>
<reference evidence="2" key="1">
    <citation type="journal article" date="2019" name="Int. J. Syst. Evol. Microbiol.">
        <title>The Global Catalogue of Microorganisms (GCM) 10K type strain sequencing project: providing services to taxonomists for standard genome sequencing and annotation.</title>
        <authorList>
            <consortium name="The Broad Institute Genomics Platform"/>
            <consortium name="The Broad Institute Genome Sequencing Center for Infectious Disease"/>
            <person name="Wu L."/>
            <person name="Ma J."/>
        </authorList>
    </citation>
    <scope>NUCLEOTIDE SEQUENCE [LARGE SCALE GENOMIC DNA]</scope>
    <source>
        <strain evidence="2">CGMCC 1.15474</strain>
    </source>
</reference>
<keyword evidence="2" id="KW-1185">Reference proteome</keyword>
<organism evidence="1 2">
    <name type="scientific">Metabacillus endolithicus</name>
    <dbReference type="NCBI Taxonomy" id="1535204"/>
    <lineage>
        <taxon>Bacteria</taxon>
        <taxon>Bacillati</taxon>
        <taxon>Bacillota</taxon>
        <taxon>Bacilli</taxon>
        <taxon>Bacillales</taxon>
        <taxon>Bacillaceae</taxon>
        <taxon>Metabacillus</taxon>
    </lineage>
</organism>
<evidence type="ECO:0000313" key="1">
    <source>
        <dbReference type="EMBL" id="MFD2214373.1"/>
    </source>
</evidence>
<dbReference type="Pfam" id="PF10720">
    <property type="entry name" value="DUF2515"/>
    <property type="match status" value="1"/>
</dbReference>
<dbReference type="InterPro" id="IPR019658">
    <property type="entry name" value="DUF2515"/>
</dbReference>
<comment type="caution">
    <text evidence="1">The sequence shown here is derived from an EMBL/GenBank/DDBJ whole genome shotgun (WGS) entry which is preliminary data.</text>
</comment>
<dbReference type="EMBL" id="JBHUIK010000002">
    <property type="protein sequence ID" value="MFD2214373.1"/>
    <property type="molecule type" value="Genomic_DNA"/>
</dbReference>
<evidence type="ECO:0000313" key="2">
    <source>
        <dbReference type="Proteomes" id="UP001597318"/>
    </source>
</evidence>
<accession>A0ABW5C0I5</accession>
<protein>
    <submittedName>
        <fullName evidence="1">DUF2515 family protein</fullName>
    </submittedName>
</protein>
<dbReference type="Proteomes" id="UP001597318">
    <property type="component" value="Unassembled WGS sequence"/>
</dbReference>